<feature type="signal peptide" evidence="1">
    <location>
        <begin position="1"/>
        <end position="17"/>
    </location>
</feature>
<gene>
    <name evidence="2" type="ORF">TIS948_LOCUS5282</name>
</gene>
<accession>A0A817MBM5</accession>
<name>A0A817MBM5_9BILA</name>
<evidence type="ECO:0000313" key="2">
    <source>
        <dbReference type="EMBL" id="CAF3074469.1"/>
    </source>
</evidence>
<evidence type="ECO:0000256" key="1">
    <source>
        <dbReference type="SAM" id="SignalP"/>
    </source>
</evidence>
<dbReference type="AlphaFoldDB" id="A0A817MBM5"/>
<comment type="caution">
    <text evidence="2">The sequence shown here is derived from an EMBL/GenBank/DDBJ whole genome shotgun (WGS) entry which is preliminary data.</text>
</comment>
<dbReference type="OrthoDB" id="9996846at2759"/>
<proteinExistence type="predicted"/>
<protein>
    <submittedName>
        <fullName evidence="2">Uncharacterized protein</fullName>
    </submittedName>
</protein>
<feature type="chain" id="PRO_5032626688" evidence="1">
    <location>
        <begin position="18"/>
        <end position="230"/>
    </location>
</feature>
<reference evidence="2" key="1">
    <citation type="submission" date="2021-02" db="EMBL/GenBank/DDBJ databases">
        <authorList>
            <person name="Nowell W R."/>
        </authorList>
    </citation>
    <scope>NUCLEOTIDE SEQUENCE</scope>
</reference>
<keyword evidence="1" id="KW-0732">Signal</keyword>
<dbReference type="EMBL" id="CAJNXB010000598">
    <property type="protein sequence ID" value="CAF3074469.1"/>
    <property type="molecule type" value="Genomic_DNA"/>
</dbReference>
<dbReference type="Proteomes" id="UP000663825">
    <property type="component" value="Unassembled WGS sequence"/>
</dbReference>
<evidence type="ECO:0000313" key="3">
    <source>
        <dbReference type="Proteomes" id="UP000663825"/>
    </source>
</evidence>
<sequence length="230" mass="26545">MTIKLLILLTIFSTVQLITNIHAVSSKYSNFLVLKGQNVTGNRYENPFFGISIEKPNDWHSKSFSEIRALLKLVQPLSLASNNKSLEQKFKNKIERSIPIFNFVKNRLSSVYSSDNPSILVLAEKLEAAPDVKNSCDYIMYSREMLQNPFMKLTSTSDCHDVNLNGEQYGMQEQSVNIFNSININQTQYVKFTNNDFILCFTLNYFNDDTKNEVDNIMRTIRFSKELFLC</sequence>
<organism evidence="2 3">
    <name type="scientific">Rotaria socialis</name>
    <dbReference type="NCBI Taxonomy" id="392032"/>
    <lineage>
        <taxon>Eukaryota</taxon>
        <taxon>Metazoa</taxon>
        <taxon>Spiralia</taxon>
        <taxon>Gnathifera</taxon>
        <taxon>Rotifera</taxon>
        <taxon>Eurotatoria</taxon>
        <taxon>Bdelloidea</taxon>
        <taxon>Philodinida</taxon>
        <taxon>Philodinidae</taxon>
        <taxon>Rotaria</taxon>
    </lineage>
</organism>